<dbReference type="HOGENOM" id="CLU_007550_0_0_1"/>
<dbReference type="OrthoDB" id="297219at2759"/>
<keyword evidence="6" id="KW-1185">Reference proteome</keyword>
<dbReference type="PANTHER" id="PTHR13471:SF0">
    <property type="entry name" value="NUCLEAR EXOSOME REGULATOR NRDE2"/>
    <property type="match status" value="1"/>
</dbReference>
<feature type="compositionally biased region" description="Basic and acidic residues" evidence="4">
    <location>
        <begin position="246"/>
        <end position="255"/>
    </location>
</feature>
<dbReference type="GO" id="GO:0031048">
    <property type="term" value="P:regulatory ncRNA-mediated heterochromatin formation"/>
    <property type="evidence" value="ECO:0007669"/>
    <property type="project" value="TreeGrafter"/>
</dbReference>
<evidence type="ECO:0000256" key="2">
    <source>
        <dbReference type="ARBA" id="ARBA00009265"/>
    </source>
</evidence>
<proteinExistence type="inferred from homology"/>
<feature type="compositionally biased region" description="Basic residues" evidence="4">
    <location>
        <begin position="1127"/>
        <end position="1138"/>
    </location>
</feature>
<feature type="compositionally biased region" description="Basic and acidic residues" evidence="4">
    <location>
        <begin position="1139"/>
        <end position="1149"/>
    </location>
</feature>
<feature type="region of interest" description="Disordered" evidence="4">
    <location>
        <begin position="241"/>
        <end position="330"/>
    </location>
</feature>
<dbReference type="AlphaFoldDB" id="G0SHL9"/>
<evidence type="ECO:0000313" key="6">
    <source>
        <dbReference type="Proteomes" id="UP000008066"/>
    </source>
</evidence>
<feature type="compositionally biased region" description="Basic and acidic residues" evidence="4">
    <location>
        <begin position="270"/>
        <end position="290"/>
    </location>
</feature>
<comment type="subcellular location">
    <subcellularLocation>
        <location evidence="1">Nucleus</location>
    </subcellularLocation>
</comment>
<sequence length="1149" mass="130316">MEGTDGQPKRQREIPKFASFQPKSEPKSDSKVEKVSGSEKERGRSSASREESKRHRDDGRRRDNRSRSRNRDRDRDRVRDWSRERDRERERDRNRDRDRDRDRSRDRDRNRDREREKIRHRDRARSRERDASRERHHNRERDRNRDRDHNNPRDPRFEPNDLYTIDTKGDPLILQYGYNDPAKVPHYRRRNGRVLGSDGWLIWHDDTFPPTFSIVERRPGSEDAVPVLRDKTLMSAAKRIRARSIKPPEGEEGARVDFGADFYPSGIGEGKGEGKGKGKGKGREDRERETSPGLLPEYRSVYTLKPKDKQPSPDSDSSGSGSDSEAEQDLPLPETTLRARNLSHSLLSHIKSNPSDIPSYLALISLQPHLPPFSSKSALTLPESKALASLRLDLYQQALQHCPRDAPERERLLLGMLREGGKLWEPTVTREKWKKVVEENGGFGVWRGWVDWEIGRVGGWGVEEGREVVAKRLREVEDRLAASLYSVEGAVREEDVDALCDEAVYIFLRLTRLLHDGGYTELAVAAWQAVLETVFNRPAGLINAARDAALDEFASFWESEVPRIGEDGAKGWRAWLEAGGDDELPLPEPTATSPQAVHPKRTGDPILDWAALELSAASKTRLPARTLDEGTDDDPFRVVMFSDLRDLLIWFPYPRTAARHPQADGCVSCVLGQWHDLEHNRPGLINEEEEDVSRKKPQFRQQGGGMTMSQAVLFSDGETWFRYLDAWSAVFRERDSQVDAGWVRRTLRHVVTAGGVEGLAEYYLALEWVNEPAGARRVAKGLLRQYSGNLRLYTAYAMVEWVNGNGEVAEKVLASATRLVQPSTRGAQLLWNTWAWMYLSSGQKDTALARLCSSVDRSSDTILTVSPALLLRARSHFSATRDYALSSHDTETATLYAESLMLLEYMSSEGSEATTSEKQGNLAAALESVHAFSKELNSRGQGKSSHFQCLLQSAARLAYYHATHGPYRPATLRAQLQSLLSLSPQNTILLTLFAWSFQSTFSLHDPVREHLDSITSRRLHKLLDSAEPNNNTPDQALGDDSDTALTLQTLRFTISHAARRPGPTFHAVRAAFEAALSTTEDPHSSFVEDITAHQYIYTSPPPIHTPDLWLQYLRLVARHAEQELRRRNLSCKSRHGKSNTKEDKRKGGR</sequence>
<dbReference type="OMA" id="QEYARPN"/>
<dbReference type="GeneID" id="18261088"/>
<dbReference type="GO" id="GO:0071013">
    <property type="term" value="C:catalytic step 2 spliceosome"/>
    <property type="evidence" value="ECO:0007669"/>
    <property type="project" value="TreeGrafter"/>
</dbReference>
<protein>
    <submittedName>
        <fullName evidence="5">Uncharacterized protein</fullName>
    </submittedName>
</protein>
<name>G0SHL9_CHATD</name>
<accession>G0SHL9</accession>
<evidence type="ECO:0000313" key="5">
    <source>
        <dbReference type="EMBL" id="EGS17708.1"/>
    </source>
</evidence>
<dbReference type="GO" id="GO:1902369">
    <property type="term" value="P:negative regulation of RNA catabolic process"/>
    <property type="evidence" value="ECO:0007669"/>
    <property type="project" value="TreeGrafter"/>
</dbReference>
<dbReference type="InterPro" id="IPR013633">
    <property type="entry name" value="NRDE-2"/>
</dbReference>
<dbReference type="PANTHER" id="PTHR13471">
    <property type="entry name" value="TETRATRICOPEPTIDE-LIKE HELICAL"/>
    <property type="match status" value="1"/>
</dbReference>
<dbReference type="eggNOG" id="KOG1972">
    <property type="taxonomic scope" value="Eukaryota"/>
</dbReference>
<evidence type="ECO:0000256" key="4">
    <source>
        <dbReference type="SAM" id="MobiDB-lite"/>
    </source>
</evidence>
<feature type="compositionally biased region" description="Basic and acidic residues" evidence="4">
    <location>
        <begin position="24"/>
        <end position="159"/>
    </location>
</feature>
<gene>
    <name evidence="5" type="ORF">CTHT_0070500</name>
</gene>
<dbReference type="Proteomes" id="UP000008066">
    <property type="component" value="Unassembled WGS sequence"/>
</dbReference>
<dbReference type="EMBL" id="GL988047">
    <property type="protein sequence ID" value="EGS17708.1"/>
    <property type="molecule type" value="Genomic_DNA"/>
</dbReference>
<keyword evidence="3" id="KW-0539">Nucleus</keyword>
<feature type="region of interest" description="Disordered" evidence="4">
    <location>
        <begin position="1"/>
        <end position="164"/>
    </location>
</feature>
<dbReference type="STRING" id="759272.G0SHL9"/>
<organism evidence="6">
    <name type="scientific">Chaetomium thermophilum (strain DSM 1495 / CBS 144.50 / IMI 039719)</name>
    <name type="common">Thermochaetoides thermophila</name>
    <dbReference type="NCBI Taxonomy" id="759272"/>
    <lineage>
        <taxon>Eukaryota</taxon>
        <taxon>Fungi</taxon>
        <taxon>Dikarya</taxon>
        <taxon>Ascomycota</taxon>
        <taxon>Pezizomycotina</taxon>
        <taxon>Sordariomycetes</taxon>
        <taxon>Sordariomycetidae</taxon>
        <taxon>Sordariales</taxon>
        <taxon>Chaetomiaceae</taxon>
        <taxon>Thermochaetoides</taxon>
    </lineage>
</organism>
<feature type="region of interest" description="Disordered" evidence="4">
    <location>
        <begin position="1127"/>
        <end position="1149"/>
    </location>
</feature>
<dbReference type="KEGG" id="cthr:CTHT_0070500"/>
<evidence type="ECO:0000256" key="1">
    <source>
        <dbReference type="ARBA" id="ARBA00004123"/>
    </source>
</evidence>
<dbReference type="eggNOG" id="KOG2217">
    <property type="taxonomic scope" value="Eukaryota"/>
</dbReference>
<feature type="compositionally biased region" description="Low complexity" evidence="4">
    <location>
        <begin position="312"/>
        <end position="323"/>
    </location>
</feature>
<evidence type="ECO:0000256" key="3">
    <source>
        <dbReference type="ARBA" id="ARBA00023242"/>
    </source>
</evidence>
<comment type="similarity">
    <text evidence="2">Belongs to the NRDE2 family.</text>
</comment>
<dbReference type="RefSeq" id="XP_006697326.1">
    <property type="nucleotide sequence ID" value="XM_006697263.1"/>
</dbReference>
<dbReference type="Pfam" id="PF08424">
    <property type="entry name" value="NRDE-2"/>
    <property type="match status" value="1"/>
</dbReference>
<reference evidence="5 6" key="1">
    <citation type="journal article" date="2011" name="Cell">
        <title>Insight into structure and assembly of the nuclear pore complex by utilizing the genome of a eukaryotic thermophile.</title>
        <authorList>
            <person name="Amlacher S."/>
            <person name="Sarges P."/>
            <person name="Flemming D."/>
            <person name="van Noort V."/>
            <person name="Kunze R."/>
            <person name="Devos D.P."/>
            <person name="Arumugam M."/>
            <person name="Bork P."/>
            <person name="Hurt E."/>
        </authorList>
    </citation>
    <scope>NUCLEOTIDE SEQUENCE [LARGE SCALE GENOMIC DNA]</scope>
    <source>
        <strain evidence="6">DSM 1495 / CBS 144.50 / IMI 039719</strain>
    </source>
</reference>